<keyword evidence="2" id="KW-1185">Reference proteome</keyword>
<dbReference type="SUPFAM" id="SSF46785">
    <property type="entry name" value="Winged helix' DNA-binding domain"/>
    <property type="match status" value="1"/>
</dbReference>
<sequence length="168" mass="18264">MLKLSKLTDYAAVVMAHIARTPDQLFTASDIADHVQIPKPTVSKTLKMLQKGGLLISHRGAQGGYGLARAPQQITASDIIDAIEGPFGMTECSQEDALCNLQETCGVADNWQRVSLAIRQMLSSITLVQLAQKEPLQMGWFGHEPRPEQVADQRSAQQEIPLVALSGD</sequence>
<name>A0A839IJS2_9GAMM</name>
<organism evidence="1 2">
    <name type="scientific">Oceanospirillum sediminis</name>
    <dbReference type="NCBI Taxonomy" id="2760088"/>
    <lineage>
        <taxon>Bacteria</taxon>
        <taxon>Pseudomonadati</taxon>
        <taxon>Pseudomonadota</taxon>
        <taxon>Gammaproteobacteria</taxon>
        <taxon>Oceanospirillales</taxon>
        <taxon>Oceanospirillaceae</taxon>
        <taxon>Oceanospirillum</taxon>
    </lineage>
</organism>
<dbReference type="PROSITE" id="PS01332">
    <property type="entry name" value="HTH_RRF2_1"/>
    <property type="match status" value="1"/>
</dbReference>
<dbReference type="NCBIfam" id="TIGR02944">
    <property type="entry name" value="suf_reg_Xantho"/>
    <property type="match status" value="1"/>
</dbReference>
<dbReference type="InterPro" id="IPR036390">
    <property type="entry name" value="WH_DNA-bd_sf"/>
</dbReference>
<accession>A0A839IJS2</accession>
<dbReference type="EMBL" id="JACJFM010000001">
    <property type="protein sequence ID" value="MBB1485178.1"/>
    <property type="molecule type" value="Genomic_DNA"/>
</dbReference>
<dbReference type="Proteomes" id="UP000565262">
    <property type="component" value="Unassembled WGS sequence"/>
</dbReference>
<dbReference type="Gene3D" id="1.10.10.10">
    <property type="entry name" value="Winged helix-like DNA-binding domain superfamily/Winged helix DNA-binding domain"/>
    <property type="match status" value="1"/>
</dbReference>
<evidence type="ECO:0000313" key="2">
    <source>
        <dbReference type="Proteomes" id="UP000565262"/>
    </source>
</evidence>
<evidence type="ECO:0000313" key="1">
    <source>
        <dbReference type="EMBL" id="MBB1485178.1"/>
    </source>
</evidence>
<dbReference type="Pfam" id="PF02082">
    <property type="entry name" value="Rrf2"/>
    <property type="match status" value="1"/>
</dbReference>
<comment type="caution">
    <text evidence="1">The sequence shown here is derived from an EMBL/GenBank/DDBJ whole genome shotgun (WGS) entry which is preliminary data.</text>
</comment>
<dbReference type="AlphaFoldDB" id="A0A839IJS2"/>
<dbReference type="InterPro" id="IPR011991">
    <property type="entry name" value="ArsR-like_HTH"/>
</dbReference>
<dbReference type="InterPro" id="IPR014290">
    <property type="entry name" value="SUF_FeS_clus_asmbl_reg"/>
</dbReference>
<dbReference type="PANTHER" id="PTHR33221">
    <property type="entry name" value="WINGED HELIX-TURN-HELIX TRANSCRIPTIONAL REGULATOR, RRF2 FAMILY"/>
    <property type="match status" value="1"/>
</dbReference>
<dbReference type="PROSITE" id="PS51197">
    <property type="entry name" value="HTH_RRF2_2"/>
    <property type="match status" value="1"/>
</dbReference>
<reference evidence="1 2" key="1">
    <citation type="submission" date="2020-08" db="EMBL/GenBank/DDBJ databases">
        <title>Oceanospirillum sp. nov. isolated from marine sediment.</title>
        <authorList>
            <person name="Ji X."/>
        </authorList>
    </citation>
    <scope>NUCLEOTIDE SEQUENCE [LARGE SCALE GENOMIC DNA]</scope>
    <source>
        <strain evidence="1 2">D5</strain>
    </source>
</reference>
<dbReference type="RefSeq" id="WP_182806954.1">
    <property type="nucleotide sequence ID" value="NZ_JACJFM010000001.1"/>
</dbReference>
<gene>
    <name evidence="1" type="ORF">H4O21_00905</name>
</gene>
<dbReference type="InterPro" id="IPR030489">
    <property type="entry name" value="TR_Rrf2-type_CS"/>
</dbReference>
<protein>
    <submittedName>
        <fullName evidence="1">SUF system Fe-S cluster assembly regulator</fullName>
    </submittedName>
</protein>
<dbReference type="InterPro" id="IPR000944">
    <property type="entry name" value="Tscrpt_reg_Rrf2"/>
</dbReference>
<dbReference type="CDD" id="cd00090">
    <property type="entry name" value="HTH_ARSR"/>
    <property type="match status" value="1"/>
</dbReference>
<proteinExistence type="predicted"/>
<dbReference type="GO" id="GO:0003700">
    <property type="term" value="F:DNA-binding transcription factor activity"/>
    <property type="evidence" value="ECO:0007669"/>
    <property type="project" value="TreeGrafter"/>
</dbReference>
<dbReference type="InterPro" id="IPR036388">
    <property type="entry name" value="WH-like_DNA-bd_sf"/>
</dbReference>
<dbReference type="GO" id="GO:0005829">
    <property type="term" value="C:cytosol"/>
    <property type="evidence" value="ECO:0007669"/>
    <property type="project" value="TreeGrafter"/>
</dbReference>
<dbReference type="PANTHER" id="PTHR33221:SF2">
    <property type="entry name" value="TRANSCRIPTIONAL REGULATOR"/>
    <property type="match status" value="1"/>
</dbReference>
<dbReference type="NCBIfam" id="TIGR00738">
    <property type="entry name" value="rrf2_super"/>
    <property type="match status" value="1"/>
</dbReference>